<dbReference type="GO" id="GO:0051726">
    <property type="term" value="P:regulation of cell cycle"/>
    <property type="evidence" value="ECO:0007669"/>
    <property type="project" value="InterPro"/>
</dbReference>
<dbReference type="GO" id="GO:0005634">
    <property type="term" value="C:nucleus"/>
    <property type="evidence" value="ECO:0007669"/>
    <property type="project" value="InterPro"/>
</dbReference>
<dbReference type="PANTHER" id="PTHR10411">
    <property type="entry name" value="GROWTH ARREST AND DNA DAMAGE-INDUCIBLE PROTEIN GADD45"/>
    <property type="match status" value="1"/>
</dbReference>
<dbReference type="InterPro" id="IPR024824">
    <property type="entry name" value="GADD45"/>
</dbReference>
<evidence type="ECO:0000259" key="2">
    <source>
        <dbReference type="Pfam" id="PF01248"/>
    </source>
</evidence>
<reference evidence="3" key="2">
    <citation type="journal article" date="2021" name="Genome Biol. Evol.">
        <title>Developing a high-quality reference genome for a parasitic bivalve with doubly uniparental inheritance (Bivalvia: Unionida).</title>
        <authorList>
            <person name="Smith C.H."/>
        </authorList>
    </citation>
    <scope>NUCLEOTIDE SEQUENCE</scope>
    <source>
        <strain evidence="3">CHS0354</strain>
        <tissue evidence="3">Mantle</tissue>
    </source>
</reference>
<comment type="similarity">
    <text evidence="1">Belongs to the GADD45 family.</text>
</comment>
<evidence type="ECO:0000256" key="1">
    <source>
        <dbReference type="ARBA" id="ARBA00007361"/>
    </source>
</evidence>
<dbReference type="EMBL" id="JAEAOA010000675">
    <property type="protein sequence ID" value="KAK3606121.1"/>
    <property type="molecule type" value="Genomic_DNA"/>
</dbReference>
<reference evidence="3" key="3">
    <citation type="submission" date="2023-05" db="EMBL/GenBank/DDBJ databases">
        <authorList>
            <person name="Smith C.H."/>
        </authorList>
    </citation>
    <scope>NUCLEOTIDE SEQUENCE</scope>
    <source>
        <strain evidence="3">CHS0354</strain>
        <tissue evidence="3">Mantle</tissue>
    </source>
</reference>
<reference evidence="3" key="1">
    <citation type="journal article" date="2021" name="Genome Biol. Evol.">
        <title>A High-Quality Reference Genome for a Parasitic Bivalve with Doubly Uniparental Inheritance (Bivalvia: Unionida).</title>
        <authorList>
            <person name="Smith C.H."/>
        </authorList>
    </citation>
    <scope>NUCLEOTIDE SEQUENCE</scope>
    <source>
        <strain evidence="3">CHS0354</strain>
    </source>
</reference>
<keyword evidence="4" id="KW-1185">Reference proteome</keyword>
<dbReference type="Gene3D" id="3.30.1330.30">
    <property type="match status" value="1"/>
</dbReference>
<dbReference type="InterPro" id="IPR004038">
    <property type="entry name" value="Ribosomal_eL8/eL30/eS12/Gad45"/>
</dbReference>
<dbReference type="AlphaFoldDB" id="A0AAE0W983"/>
<evidence type="ECO:0000313" key="3">
    <source>
        <dbReference type="EMBL" id="KAK3606121.1"/>
    </source>
</evidence>
<evidence type="ECO:0000313" key="4">
    <source>
        <dbReference type="Proteomes" id="UP001195483"/>
    </source>
</evidence>
<sequence>MELYSPFPDVNADTAEKKRPMIRNDDASVLDQLMQAIDENRLVMGVYECTLVLENDPDSVQMCVLPVTKSSDIVLQIQHKLIEAYCWENEILFIKVAKAEDLTQYLQMKGKISMDDSLTCMIITDSNRLQGGSQPGLGHSRVLSNFPV</sequence>
<dbReference type="Pfam" id="PF01248">
    <property type="entry name" value="Ribosomal_L7Ae"/>
    <property type="match status" value="1"/>
</dbReference>
<name>A0AAE0W983_9BIVA</name>
<dbReference type="InterPro" id="IPR029064">
    <property type="entry name" value="Ribosomal_eL30-like_sf"/>
</dbReference>
<organism evidence="3 4">
    <name type="scientific">Potamilus streckersoni</name>
    <dbReference type="NCBI Taxonomy" id="2493646"/>
    <lineage>
        <taxon>Eukaryota</taxon>
        <taxon>Metazoa</taxon>
        <taxon>Spiralia</taxon>
        <taxon>Lophotrochozoa</taxon>
        <taxon>Mollusca</taxon>
        <taxon>Bivalvia</taxon>
        <taxon>Autobranchia</taxon>
        <taxon>Heteroconchia</taxon>
        <taxon>Palaeoheterodonta</taxon>
        <taxon>Unionida</taxon>
        <taxon>Unionoidea</taxon>
        <taxon>Unionidae</taxon>
        <taxon>Ambleminae</taxon>
        <taxon>Lampsilini</taxon>
        <taxon>Potamilus</taxon>
    </lineage>
</organism>
<dbReference type="Proteomes" id="UP001195483">
    <property type="component" value="Unassembled WGS sequence"/>
</dbReference>
<comment type="caution">
    <text evidence="3">The sequence shown here is derived from an EMBL/GenBank/DDBJ whole genome shotgun (WGS) entry which is preliminary data.</text>
</comment>
<dbReference type="PANTHER" id="PTHR10411:SF8">
    <property type="entry name" value="FI09246P"/>
    <property type="match status" value="1"/>
</dbReference>
<feature type="domain" description="Ribosomal protein eL8/eL30/eS12/Gadd45" evidence="2">
    <location>
        <begin position="29"/>
        <end position="107"/>
    </location>
</feature>
<dbReference type="GO" id="GO:0005737">
    <property type="term" value="C:cytoplasm"/>
    <property type="evidence" value="ECO:0007669"/>
    <property type="project" value="TreeGrafter"/>
</dbReference>
<gene>
    <name evidence="3" type="ORF">CHS0354_010746</name>
</gene>
<accession>A0AAE0W983</accession>
<protein>
    <recommendedName>
        <fullName evidence="2">Ribosomal protein eL8/eL30/eS12/Gadd45 domain-containing protein</fullName>
    </recommendedName>
</protein>
<proteinExistence type="inferred from homology"/>